<dbReference type="CDD" id="cd02209">
    <property type="entry name" value="cupin_XRE_C"/>
    <property type="match status" value="1"/>
</dbReference>
<dbReference type="InterPro" id="IPR011051">
    <property type="entry name" value="RmlC_Cupin_sf"/>
</dbReference>
<dbReference type="SUPFAM" id="SSF47413">
    <property type="entry name" value="lambda repressor-like DNA-binding domains"/>
    <property type="match status" value="1"/>
</dbReference>
<gene>
    <name evidence="3" type="ORF">SAMN05661044_05157</name>
</gene>
<dbReference type="Pfam" id="PF01381">
    <property type="entry name" value="HTH_3"/>
    <property type="match status" value="1"/>
</dbReference>
<evidence type="ECO:0000313" key="3">
    <source>
        <dbReference type="EMBL" id="SEM42427.1"/>
    </source>
</evidence>
<dbReference type="AlphaFoldDB" id="A0A1H7YAT2"/>
<dbReference type="Pfam" id="PF07883">
    <property type="entry name" value="Cupin_2"/>
    <property type="match status" value="1"/>
</dbReference>
<dbReference type="GO" id="GO:0003700">
    <property type="term" value="F:DNA-binding transcription factor activity"/>
    <property type="evidence" value="ECO:0007669"/>
    <property type="project" value="TreeGrafter"/>
</dbReference>
<dbReference type="GO" id="GO:0005829">
    <property type="term" value="C:cytosol"/>
    <property type="evidence" value="ECO:0007669"/>
    <property type="project" value="TreeGrafter"/>
</dbReference>
<feature type="domain" description="HTH cro/C1-type" evidence="2">
    <location>
        <begin position="13"/>
        <end position="67"/>
    </location>
</feature>
<dbReference type="Proteomes" id="UP000199421">
    <property type="component" value="Unassembled WGS sequence"/>
</dbReference>
<dbReference type="PANTHER" id="PTHR46797">
    <property type="entry name" value="HTH-TYPE TRANSCRIPTIONAL REGULATOR"/>
    <property type="match status" value="1"/>
</dbReference>
<dbReference type="InterPro" id="IPR010982">
    <property type="entry name" value="Lambda_DNA-bd_dom_sf"/>
</dbReference>
<dbReference type="OrthoDB" id="9805356at2"/>
<dbReference type="Gene3D" id="2.60.120.10">
    <property type="entry name" value="Jelly Rolls"/>
    <property type="match status" value="1"/>
</dbReference>
<reference evidence="4" key="1">
    <citation type="submission" date="2016-10" db="EMBL/GenBank/DDBJ databases">
        <authorList>
            <person name="Varghese N."/>
            <person name="Submissions S."/>
        </authorList>
    </citation>
    <scope>NUCLEOTIDE SEQUENCE [LARGE SCALE GENOMIC DNA]</scope>
    <source>
        <strain evidence="4">DSM 18733</strain>
    </source>
</reference>
<dbReference type="CDD" id="cd00093">
    <property type="entry name" value="HTH_XRE"/>
    <property type="match status" value="1"/>
</dbReference>
<evidence type="ECO:0000256" key="1">
    <source>
        <dbReference type="ARBA" id="ARBA00023125"/>
    </source>
</evidence>
<dbReference type="STRING" id="407022.SAMN05661044_05157"/>
<dbReference type="InterPro" id="IPR013096">
    <property type="entry name" value="Cupin_2"/>
</dbReference>
<accession>A0A1H7YAT2</accession>
<proteinExistence type="predicted"/>
<dbReference type="InterPro" id="IPR001387">
    <property type="entry name" value="Cro/C1-type_HTH"/>
</dbReference>
<organism evidence="3 4">
    <name type="scientific">Olivibacter domesticus</name>
    <name type="common">Pseudosphingobacterium domesticum</name>
    <dbReference type="NCBI Taxonomy" id="407022"/>
    <lineage>
        <taxon>Bacteria</taxon>
        <taxon>Pseudomonadati</taxon>
        <taxon>Bacteroidota</taxon>
        <taxon>Sphingobacteriia</taxon>
        <taxon>Sphingobacteriales</taxon>
        <taxon>Sphingobacteriaceae</taxon>
        <taxon>Olivibacter</taxon>
    </lineage>
</organism>
<dbReference type="InterPro" id="IPR014710">
    <property type="entry name" value="RmlC-like_jellyroll"/>
</dbReference>
<dbReference type="Gene3D" id="1.10.260.40">
    <property type="entry name" value="lambda repressor-like DNA-binding domains"/>
    <property type="match status" value="1"/>
</dbReference>
<protein>
    <submittedName>
        <fullName evidence="3">Transcriptional regulator, XRE family with cupin sensor</fullName>
    </submittedName>
</protein>
<dbReference type="InterPro" id="IPR050807">
    <property type="entry name" value="TransReg_Diox_bact_type"/>
</dbReference>
<keyword evidence="1" id="KW-0238">DNA-binding</keyword>
<sequence length="193" mass="22195">MKDDILIQIGNQIKERRKNKGITVQELADMASVSKGLISQIENNRVVPSLMVLIEIIRSLDVDLNVFFKDVGSGKANKTILVKKKDEYSHFEKEEAIGFHYHRIFTRNIKNSTVDIVLLELEPNASRPMVETLAFEYKYILSGEIEYRFENENILMSAGDSILFDGRIQHTPRNIGSYKAVMLIVYFFEEDMG</sequence>
<keyword evidence="4" id="KW-1185">Reference proteome</keyword>
<dbReference type="PROSITE" id="PS50943">
    <property type="entry name" value="HTH_CROC1"/>
    <property type="match status" value="1"/>
</dbReference>
<dbReference type="SUPFAM" id="SSF51182">
    <property type="entry name" value="RmlC-like cupins"/>
    <property type="match status" value="1"/>
</dbReference>
<name>A0A1H7YAT2_OLID1</name>
<evidence type="ECO:0000259" key="2">
    <source>
        <dbReference type="PROSITE" id="PS50943"/>
    </source>
</evidence>
<dbReference type="GO" id="GO:0003677">
    <property type="term" value="F:DNA binding"/>
    <property type="evidence" value="ECO:0007669"/>
    <property type="project" value="UniProtKB-KW"/>
</dbReference>
<evidence type="ECO:0000313" key="4">
    <source>
        <dbReference type="Proteomes" id="UP000199421"/>
    </source>
</evidence>
<dbReference type="PANTHER" id="PTHR46797:SF2">
    <property type="entry name" value="TRANSCRIPTIONAL REGULATOR"/>
    <property type="match status" value="1"/>
</dbReference>
<dbReference type="SMART" id="SM00530">
    <property type="entry name" value="HTH_XRE"/>
    <property type="match status" value="1"/>
</dbReference>
<dbReference type="RefSeq" id="WP_093331583.1">
    <property type="nucleotide sequence ID" value="NZ_FOAF01000012.1"/>
</dbReference>
<dbReference type="EMBL" id="FOAF01000012">
    <property type="protein sequence ID" value="SEM42427.1"/>
    <property type="molecule type" value="Genomic_DNA"/>
</dbReference>